<dbReference type="RefSeq" id="WP_182806486.1">
    <property type="nucleotide sequence ID" value="NZ_CP060007.1"/>
</dbReference>
<sequence length="191" mass="22396">MIDISNIHLHSIPPPQNGTVFGSAASFDALPETHKAQILFLDKTAEKYLYEFVENARMLSNGGWAPFEKGIFKTVEQYEHAVDLQENIPLLKKWLYNKGIPFGNWVFVLCDSNEQPLLMSWKMLIKYAYDIFLIGDTLLFDPSRNWCVFNYHEGQLFFAKDNIYDPSAMELYLQELNERKKKYPQFKHPYL</sequence>
<organism evidence="1 2">
    <name type="scientific">Lacibacter sediminis</name>
    <dbReference type="NCBI Taxonomy" id="2760713"/>
    <lineage>
        <taxon>Bacteria</taxon>
        <taxon>Pseudomonadati</taxon>
        <taxon>Bacteroidota</taxon>
        <taxon>Chitinophagia</taxon>
        <taxon>Chitinophagales</taxon>
        <taxon>Chitinophagaceae</taxon>
        <taxon>Lacibacter</taxon>
    </lineage>
</organism>
<dbReference type="AlphaFoldDB" id="A0A7G5XM91"/>
<keyword evidence="2" id="KW-1185">Reference proteome</keyword>
<name>A0A7G5XM91_9BACT</name>
<accession>A0A7G5XM91</accession>
<proteinExistence type="predicted"/>
<evidence type="ECO:0000313" key="1">
    <source>
        <dbReference type="EMBL" id="QNA46594.1"/>
    </source>
</evidence>
<dbReference type="KEGG" id="lacs:H4075_10620"/>
<reference evidence="2" key="1">
    <citation type="submission" date="2020-08" db="EMBL/GenBank/DDBJ databases">
        <title>Lacibacter sp. S13-6-6 genome sequencing.</title>
        <authorList>
            <person name="Jin L."/>
        </authorList>
    </citation>
    <scope>NUCLEOTIDE SEQUENCE [LARGE SCALE GENOMIC DNA]</scope>
    <source>
        <strain evidence="2">S13-6-6</strain>
    </source>
</reference>
<protein>
    <submittedName>
        <fullName evidence="1">Uncharacterized protein</fullName>
    </submittedName>
</protein>
<dbReference type="Proteomes" id="UP000515344">
    <property type="component" value="Chromosome"/>
</dbReference>
<dbReference type="EMBL" id="CP060007">
    <property type="protein sequence ID" value="QNA46594.1"/>
    <property type="molecule type" value="Genomic_DNA"/>
</dbReference>
<gene>
    <name evidence="1" type="ORF">H4075_10620</name>
</gene>
<evidence type="ECO:0000313" key="2">
    <source>
        <dbReference type="Proteomes" id="UP000515344"/>
    </source>
</evidence>